<evidence type="ECO:0000256" key="17">
    <source>
        <dbReference type="SAM" id="SignalP"/>
    </source>
</evidence>
<protein>
    <recommendedName>
        <fullName evidence="4">tripeptidyl-peptidase II</fullName>
        <ecNumber evidence="4">3.4.14.10</ecNumber>
    </recommendedName>
</protein>
<dbReference type="HOGENOM" id="CLU_013783_4_0_1"/>
<evidence type="ECO:0000259" key="18">
    <source>
        <dbReference type="PROSITE" id="PS51695"/>
    </source>
</evidence>
<sequence length="640" mass="69712">MRVLPFLFSATLFSVASASLTRRFGAPSVLESRLHIPSGWSKRDGLDKRAAISMRINLKQNNLDRGEELLIAVSDPDSPKYGQHYSPEEVMDLFAPSKQSVDAVRDWLVGAGLLPHRVVYSHPHGALLLNVTIAEAEDLLQAEYNIYEHESGQPHIACTSYSVPHKIKQHVDFIMPTVHFDAKVRRDDPDVPVARSGAKLSPDATTVAPAAAAAAATDLETCDVITTPDCLRALYEFASYKQRRSRENSYGVVEFSPNSYLPSDLDQFAAIYAPNAVGYRPKLRSIDGGALQTTQTGFLYNGESDLDLEYSIALLYPTPITLFQIGAGGSFNNFLGAFDKHYCRHLDPSTDLIYSHPTCGTVKPTHVIGISYSYNEVELTPSYERRQCHEYLKLGLTGVTVLFASGDNGVAGGDNQCIDPVTGQETPVGTKFNPTFPSTCPYVTSVGGTQINPGSTVNDPESACEEVIFSGGGFSNVFKRPEYQEKALHQYFKDHNPGYTAAQYNQSHARGFPDISANAANYITAIDGTFSLVYGTSASVHVVGSIVTLINDARLVKGKGPVGFINPVLYKHPEMMNDITSGNNPGCGTTGFTAVEGWDPVTGLGTPNFPRMLKVFTEGREGDHHGSHRHHSHHSESHGH</sequence>
<evidence type="ECO:0000256" key="2">
    <source>
        <dbReference type="ARBA" id="ARBA00002451"/>
    </source>
</evidence>
<evidence type="ECO:0000256" key="5">
    <source>
        <dbReference type="ARBA" id="ARBA00022525"/>
    </source>
</evidence>
<evidence type="ECO:0000256" key="7">
    <source>
        <dbReference type="ARBA" id="ARBA00022723"/>
    </source>
</evidence>
<dbReference type="GO" id="GO:0008240">
    <property type="term" value="F:tripeptidyl-peptidase activity"/>
    <property type="evidence" value="ECO:0007669"/>
    <property type="project" value="UniProtKB-EC"/>
</dbReference>
<evidence type="ECO:0000256" key="9">
    <source>
        <dbReference type="ARBA" id="ARBA00022801"/>
    </source>
</evidence>
<dbReference type="Proteomes" id="UP000027195">
    <property type="component" value="Unassembled WGS sequence"/>
</dbReference>
<comment type="cofactor">
    <cofactor evidence="15">
        <name>Ca(2+)</name>
        <dbReference type="ChEBI" id="CHEBI:29108"/>
    </cofactor>
    <text evidence="15">Binds 1 Ca(2+) ion per subunit.</text>
</comment>
<keyword evidence="14" id="KW-0325">Glycoprotein</keyword>
<dbReference type="PANTHER" id="PTHR14218">
    <property type="entry name" value="PROTEASE S8 TRIPEPTIDYL PEPTIDASE I CLN2"/>
    <property type="match status" value="1"/>
</dbReference>
<keyword evidence="10 15" id="KW-0720">Serine protease</keyword>
<feature type="domain" description="Peptidase S53" evidence="18">
    <location>
        <begin position="225"/>
        <end position="619"/>
    </location>
</feature>
<dbReference type="AlphaFoldDB" id="A0A067LXJ7"/>
<evidence type="ECO:0000256" key="12">
    <source>
        <dbReference type="ARBA" id="ARBA00023026"/>
    </source>
</evidence>
<evidence type="ECO:0000256" key="8">
    <source>
        <dbReference type="ARBA" id="ARBA00022729"/>
    </source>
</evidence>
<evidence type="ECO:0000256" key="11">
    <source>
        <dbReference type="ARBA" id="ARBA00022837"/>
    </source>
</evidence>
<keyword evidence="20" id="KW-1185">Reference proteome</keyword>
<evidence type="ECO:0000256" key="3">
    <source>
        <dbReference type="ARBA" id="ARBA00004239"/>
    </source>
</evidence>
<accession>A0A067LXJ7</accession>
<feature type="binding site" evidence="15">
    <location>
        <position position="579"/>
    </location>
    <ligand>
        <name>Ca(2+)</name>
        <dbReference type="ChEBI" id="CHEBI:29108"/>
    </ligand>
</feature>
<keyword evidence="8 17" id="KW-0732">Signal</keyword>
<keyword evidence="11 15" id="KW-0106">Calcium</keyword>
<comment type="function">
    <text evidence="2">Secreted tripeptidyl-peptidase which degrades proteins at acidic pHs and is involved in virulence.</text>
</comment>
<dbReference type="FunFam" id="3.40.50.200:FF:000015">
    <property type="entry name" value="Tripeptidyl peptidase A"/>
    <property type="match status" value="1"/>
</dbReference>
<dbReference type="SMART" id="SM00944">
    <property type="entry name" value="Pro-kuma_activ"/>
    <property type="match status" value="1"/>
</dbReference>
<dbReference type="GO" id="GO:0004252">
    <property type="term" value="F:serine-type endopeptidase activity"/>
    <property type="evidence" value="ECO:0007669"/>
    <property type="project" value="UniProtKB-UniRule"/>
</dbReference>
<evidence type="ECO:0000313" key="19">
    <source>
        <dbReference type="EMBL" id="KDQ07914.1"/>
    </source>
</evidence>
<dbReference type="SUPFAM" id="SSF54897">
    <property type="entry name" value="Protease propeptides/inhibitors"/>
    <property type="match status" value="1"/>
</dbReference>
<dbReference type="CDD" id="cd04056">
    <property type="entry name" value="Peptidases_S53"/>
    <property type="match status" value="1"/>
</dbReference>
<dbReference type="EMBL" id="KL198098">
    <property type="protein sequence ID" value="KDQ07914.1"/>
    <property type="molecule type" value="Genomic_DNA"/>
</dbReference>
<evidence type="ECO:0000256" key="15">
    <source>
        <dbReference type="PROSITE-ProRule" id="PRU01032"/>
    </source>
</evidence>
<evidence type="ECO:0000256" key="10">
    <source>
        <dbReference type="ARBA" id="ARBA00022825"/>
    </source>
</evidence>
<name>A0A067LXJ7_BOTB1</name>
<reference evidence="20" key="1">
    <citation type="journal article" date="2014" name="Proc. Natl. Acad. Sci. U.S.A.">
        <title>Extensive sampling of basidiomycete genomes demonstrates inadequacy of the white-rot/brown-rot paradigm for wood decay fungi.</title>
        <authorList>
            <person name="Riley R."/>
            <person name="Salamov A.A."/>
            <person name="Brown D.W."/>
            <person name="Nagy L.G."/>
            <person name="Floudas D."/>
            <person name="Held B.W."/>
            <person name="Levasseur A."/>
            <person name="Lombard V."/>
            <person name="Morin E."/>
            <person name="Otillar R."/>
            <person name="Lindquist E.A."/>
            <person name="Sun H."/>
            <person name="LaButti K.M."/>
            <person name="Schmutz J."/>
            <person name="Jabbour D."/>
            <person name="Luo H."/>
            <person name="Baker S.E."/>
            <person name="Pisabarro A.G."/>
            <person name="Walton J.D."/>
            <person name="Blanchette R.A."/>
            <person name="Henrissat B."/>
            <person name="Martin F."/>
            <person name="Cullen D."/>
            <person name="Hibbett D.S."/>
            <person name="Grigoriev I.V."/>
        </authorList>
    </citation>
    <scope>NUCLEOTIDE SEQUENCE [LARGE SCALE GENOMIC DNA]</scope>
    <source>
        <strain evidence="20">FD-172 SS1</strain>
    </source>
</reference>
<feature type="signal peptide" evidence="17">
    <location>
        <begin position="1"/>
        <end position="18"/>
    </location>
</feature>
<feature type="active site" description="Charge relay system" evidence="15">
    <location>
        <position position="303"/>
    </location>
</feature>
<gene>
    <name evidence="19" type="ORF">BOTBODRAFT_166414</name>
</gene>
<feature type="active site" description="Charge relay system" evidence="15">
    <location>
        <position position="307"/>
    </location>
</feature>
<feature type="chain" id="PRO_5001640851" description="tripeptidyl-peptidase II" evidence="17">
    <location>
        <begin position="19"/>
        <end position="640"/>
    </location>
</feature>
<dbReference type="PANTHER" id="PTHR14218:SF19">
    <property type="entry name" value="SERINE PROTEASE AORO, PUTATIVE (AFU_ORTHOLOGUE AFUA_6G10250)-RELATED"/>
    <property type="match status" value="1"/>
</dbReference>
<dbReference type="InParanoid" id="A0A067LXJ7"/>
<dbReference type="Gene3D" id="3.40.50.200">
    <property type="entry name" value="Peptidase S8/S53 domain"/>
    <property type="match status" value="1"/>
</dbReference>
<feature type="binding site" evidence="15">
    <location>
        <position position="578"/>
    </location>
    <ligand>
        <name>Ca(2+)</name>
        <dbReference type="ChEBI" id="CHEBI:29108"/>
    </ligand>
</feature>
<keyword evidence="6 15" id="KW-0645">Protease</keyword>
<dbReference type="CDD" id="cd11377">
    <property type="entry name" value="Pro-peptidase_S53"/>
    <property type="match status" value="1"/>
</dbReference>
<dbReference type="GO" id="GO:0046872">
    <property type="term" value="F:metal ion binding"/>
    <property type="evidence" value="ECO:0007669"/>
    <property type="project" value="UniProtKB-UniRule"/>
</dbReference>
<dbReference type="EC" id="3.4.14.10" evidence="4"/>
<dbReference type="InterPro" id="IPR030400">
    <property type="entry name" value="Sedolisin_dom"/>
</dbReference>
<keyword evidence="9 15" id="KW-0378">Hydrolase</keyword>
<feature type="region of interest" description="Disordered" evidence="16">
    <location>
        <begin position="620"/>
        <end position="640"/>
    </location>
</feature>
<comment type="catalytic activity">
    <reaction evidence="1">
        <text>Release of an N-terminal tripeptide from a polypeptide.</text>
        <dbReference type="EC" id="3.4.14.10"/>
    </reaction>
</comment>
<evidence type="ECO:0000256" key="16">
    <source>
        <dbReference type="SAM" id="MobiDB-lite"/>
    </source>
</evidence>
<organism evidence="19 20">
    <name type="scientific">Botryobasidium botryosum (strain FD-172 SS1)</name>
    <dbReference type="NCBI Taxonomy" id="930990"/>
    <lineage>
        <taxon>Eukaryota</taxon>
        <taxon>Fungi</taxon>
        <taxon>Dikarya</taxon>
        <taxon>Basidiomycota</taxon>
        <taxon>Agaricomycotina</taxon>
        <taxon>Agaricomycetes</taxon>
        <taxon>Cantharellales</taxon>
        <taxon>Botryobasidiaceae</taxon>
        <taxon>Botryobasidium</taxon>
    </lineage>
</organism>
<dbReference type="OrthoDB" id="409122at2759"/>
<dbReference type="MEROPS" id="S53.007"/>
<evidence type="ECO:0000313" key="20">
    <source>
        <dbReference type="Proteomes" id="UP000027195"/>
    </source>
</evidence>
<evidence type="ECO:0000256" key="6">
    <source>
        <dbReference type="ARBA" id="ARBA00022670"/>
    </source>
</evidence>
<evidence type="ECO:0000256" key="1">
    <source>
        <dbReference type="ARBA" id="ARBA00001910"/>
    </source>
</evidence>
<dbReference type="GO" id="GO:0005576">
    <property type="term" value="C:extracellular region"/>
    <property type="evidence" value="ECO:0007669"/>
    <property type="project" value="UniProtKB-SubCell"/>
</dbReference>
<dbReference type="PROSITE" id="PS51695">
    <property type="entry name" value="SEDOLISIN"/>
    <property type="match status" value="1"/>
</dbReference>
<dbReference type="STRING" id="930990.A0A067LXJ7"/>
<evidence type="ECO:0000256" key="4">
    <source>
        <dbReference type="ARBA" id="ARBA00012462"/>
    </source>
</evidence>
<dbReference type="Pfam" id="PF09286">
    <property type="entry name" value="Pro-kuma_activ"/>
    <property type="match status" value="1"/>
</dbReference>
<dbReference type="InterPro" id="IPR050819">
    <property type="entry name" value="Tripeptidyl-peptidase_I"/>
</dbReference>
<keyword evidence="13" id="KW-0865">Zymogen</keyword>
<keyword evidence="12" id="KW-0843">Virulence</keyword>
<evidence type="ECO:0000256" key="14">
    <source>
        <dbReference type="ARBA" id="ARBA00023180"/>
    </source>
</evidence>
<proteinExistence type="predicted"/>
<feature type="binding site" evidence="15">
    <location>
        <position position="599"/>
    </location>
    <ligand>
        <name>Ca(2+)</name>
        <dbReference type="ChEBI" id="CHEBI:29108"/>
    </ligand>
</feature>
<feature type="binding site" evidence="15">
    <location>
        <position position="597"/>
    </location>
    <ligand>
        <name>Ca(2+)</name>
        <dbReference type="ChEBI" id="CHEBI:29108"/>
    </ligand>
</feature>
<dbReference type="GO" id="GO:0006508">
    <property type="term" value="P:proteolysis"/>
    <property type="evidence" value="ECO:0007669"/>
    <property type="project" value="UniProtKB-KW"/>
</dbReference>
<dbReference type="SUPFAM" id="SSF52743">
    <property type="entry name" value="Subtilisin-like"/>
    <property type="match status" value="1"/>
</dbReference>
<feature type="active site" description="Charge relay system" evidence="15">
    <location>
        <position position="537"/>
    </location>
</feature>
<dbReference type="InterPro" id="IPR015366">
    <property type="entry name" value="S53_propep"/>
</dbReference>
<evidence type="ECO:0000256" key="13">
    <source>
        <dbReference type="ARBA" id="ARBA00023145"/>
    </source>
</evidence>
<comment type="subcellular location">
    <subcellularLocation>
        <location evidence="3">Secreted</location>
        <location evidence="3">Extracellular space</location>
    </subcellularLocation>
</comment>
<dbReference type="InterPro" id="IPR036852">
    <property type="entry name" value="Peptidase_S8/S53_dom_sf"/>
</dbReference>
<keyword evidence="7 15" id="KW-0479">Metal-binding</keyword>
<keyword evidence="5" id="KW-0964">Secreted</keyword>